<evidence type="ECO:0000256" key="1">
    <source>
        <dbReference type="SAM" id="MobiDB-lite"/>
    </source>
</evidence>
<dbReference type="Proteomes" id="UP000789901">
    <property type="component" value="Unassembled WGS sequence"/>
</dbReference>
<proteinExistence type="predicted"/>
<dbReference type="EMBL" id="CAJVQB010143531">
    <property type="protein sequence ID" value="CAG8854882.1"/>
    <property type="molecule type" value="Genomic_DNA"/>
</dbReference>
<evidence type="ECO:0000313" key="3">
    <source>
        <dbReference type="Proteomes" id="UP000789901"/>
    </source>
</evidence>
<comment type="caution">
    <text evidence="2">The sequence shown here is derived from an EMBL/GenBank/DDBJ whole genome shotgun (WGS) entry which is preliminary data.</text>
</comment>
<feature type="non-terminal residue" evidence="2">
    <location>
        <position position="71"/>
    </location>
</feature>
<name>A0ABN7XHX7_GIGMA</name>
<feature type="region of interest" description="Disordered" evidence="1">
    <location>
        <begin position="50"/>
        <end position="71"/>
    </location>
</feature>
<gene>
    <name evidence="2" type="ORF">GMARGA_LOCUS43703</name>
</gene>
<keyword evidence="3" id="KW-1185">Reference proteome</keyword>
<protein>
    <submittedName>
        <fullName evidence="2">12774_t:CDS:1</fullName>
    </submittedName>
</protein>
<reference evidence="2 3" key="1">
    <citation type="submission" date="2021-06" db="EMBL/GenBank/DDBJ databases">
        <authorList>
            <person name="Kallberg Y."/>
            <person name="Tangrot J."/>
            <person name="Rosling A."/>
        </authorList>
    </citation>
    <scope>NUCLEOTIDE SEQUENCE [LARGE SCALE GENOMIC DNA]</scope>
    <source>
        <strain evidence="2 3">120-4 pot B 10/14</strain>
    </source>
</reference>
<evidence type="ECO:0000313" key="2">
    <source>
        <dbReference type="EMBL" id="CAG8854882.1"/>
    </source>
</evidence>
<sequence length="71" mass="8177">MNSTITLVFGTLIPDQKLLLLFNIGEPLEIPLQEFDDYCDSWKTFTCRFAKSSPSSSQKEDVLPEKHRKTK</sequence>
<organism evidence="2 3">
    <name type="scientific">Gigaspora margarita</name>
    <dbReference type="NCBI Taxonomy" id="4874"/>
    <lineage>
        <taxon>Eukaryota</taxon>
        <taxon>Fungi</taxon>
        <taxon>Fungi incertae sedis</taxon>
        <taxon>Mucoromycota</taxon>
        <taxon>Glomeromycotina</taxon>
        <taxon>Glomeromycetes</taxon>
        <taxon>Diversisporales</taxon>
        <taxon>Gigasporaceae</taxon>
        <taxon>Gigaspora</taxon>
    </lineage>
</organism>
<accession>A0ABN7XHX7</accession>